<gene>
    <name evidence="2" type="ORF">JQX41_23340</name>
    <name evidence="3" type="ORF">JQX48_23425</name>
</gene>
<dbReference type="Proteomes" id="UP000755667">
    <property type="component" value="Unassembled WGS sequence"/>
</dbReference>
<comment type="caution">
    <text evidence="2">The sequence shown here is derived from an EMBL/GenBank/DDBJ whole genome shotgun (WGS) entry which is preliminary data.</text>
</comment>
<sequence length="1287" mass="129822">MALDLSTLTPQEQVASLFVGYFDRAPAPSGLNYWVGELTSGNMTITEIAASFGNQPEATGLYPLLGAPNLATDQGYLDLVTDIFDNLLGRAPANGLDNYYVQQLIGGADIGQVIVDIISGAQGADKALLENKIEVGLDWAASALANDIATSNNPLSEVINGQLIILDQAAYDSARSVLDGVTDDPATVVAAQAEITAFLDSIASEGQTFTLTKGIDAGADFVGTGENDTFLGTLDGTNDTFTLGDDLDGASGTDTFRLLSTEAGADLSIASLSSVENFELRSSNDIATVDLADNAFDTVVIDGRGKEQTQKAEIGEIANGSELTITGADFDSNNLDILVSEETGSVAVTVNLVDIDDANVAMQLDAAADGSSAADTVNLVLDGVKNTDGGMQFYTTDAETFNVTVVSDSELENIGSYYNNDSSDFGPAVVNLVLDADLTISSFWDLSDTADVETTFNISGAGDLSIADFDDGSSDVTVDGSAATGDLELLAVDSVFVSVTTGSGDDTVEITDAETAVATGEGNDTVIVGSNLNATDSDVDGGAGDADVLSVSASIADNTTDYSDNMAGFETLAITGGLNGTVDVDNFDGIQSVDVQAALAGASTITGLATGATVAYSADANMGSVLSIDMTDATDPNTPNDTLNVVFNADLNGGDNNSANLSVDGINVLNVSATDSDNKDEATDQADGYTLNLSNEENVDAINISGDRAVSYTASAEATELNSVDGSAAEGDLNIDLARFSGTEGIELTAGAGDDDLIGTGLSDIVVGGDGDDNITGDAPTTIVSAGVPQVSTFTIANAEAGDVFSIGSTDVEWTGVEATDNDAVTLALANEITGEQSISVDANAVATGGTWTVTGAVDGSAFANPDLDTTNLPAAGDALTIELTGATFGTGELINYTVNGGSIVSVNVSGLSLAAATTAVVSSLNNQLGLTATSTTAGSISVVGPAGAGNNVTIDMMVADDATDNPAGGAGDQEVTPETAAVPEVWTITPTDLEATETLSVTIGATSYSVVFDTDLATTLGNFVSTHETAINAQTGGTLAATANTLTITDATGGDLTGGAITGTIIGGDGGTATVTETDGTPEVPGIDNTAEVTSDPVDESANAGTDNQTLTVSTAAGTLEVTAGGQTSDELTGGAGSDIFNFASGDSTATAMDVITDFETGDATIDFDTLNLGSTDVLADVLLANQIDVSQNSEDATPATDIGAIVQDGIIAVVGADAAEIDTLDEWGDVVLQVLTAQGGNQVAAFEFEGSTYVVEENANVIELADTVGIVGISTTEDTDVIHIM</sequence>
<evidence type="ECO:0000313" key="3">
    <source>
        <dbReference type="EMBL" id="MBM2419929.1"/>
    </source>
</evidence>
<feature type="domain" description="DUF4214" evidence="1">
    <location>
        <begin position="12"/>
        <end position="60"/>
    </location>
</feature>
<dbReference type="Gene3D" id="2.150.10.10">
    <property type="entry name" value="Serralysin-like metalloprotease, C-terminal"/>
    <property type="match status" value="1"/>
</dbReference>
<name>A0A9Q2P4C9_9RHOB</name>
<dbReference type="PRINTS" id="PR00313">
    <property type="entry name" value="CABNDNGRPT"/>
</dbReference>
<dbReference type="InterPro" id="IPR011049">
    <property type="entry name" value="Serralysin-like_metalloprot_C"/>
</dbReference>
<dbReference type="EMBL" id="JAFBXE010000037">
    <property type="protein sequence ID" value="MBM2415246.1"/>
    <property type="molecule type" value="Genomic_DNA"/>
</dbReference>
<evidence type="ECO:0000313" key="2">
    <source>
        <dbReference type="EMBL" id="MBM2415246.1"/>
    </source>
</evidence>
<dbReference type="EMBL" id="JAFBXF010000038">
    <property type="protein sequence ID" value="MBM2419929.1"/>
    <property type="molecule type" value="Genomic_DNA"/>
</dbReference>
<dbReference type="InterPro" id="IPR025282">
    <property type="entry name" value="DUF4214"/>
</dbReference>
<evidence type="ECO:0000313" key="5">
    <source>
        <dbReference type="Proteomes" id="UP000809440"/>
    </source>
</evidence>
<evidence type="ECO:0000259" key="1">
    <source>
        <dbReference type="Pfam" id="PF13946"/>
    </source>
</evidence>
<dbReference type="RefSeq" id="WP_138487846.1">
    <property type="nucleotide sequence ID" value="NZ_JAFBWU010000036.1"/>
</dbReference>
<protein>
    <submittedName>
        <fullName evidence="2">DUF4214 domain-containing protein</fullName>
    </submittedName>
</protein>
<organism evidence="2 4">
    <name type="scientific">Marivita cryptomonadis</name>
    <dbReference type="NCBI Taxonomy" id="505252"/>
    <lineage>
        <taxon>Bacteria</taxon>
        <taxon>Pseudomonadati</taxon>
        <taxon>Pseudomonadota</taxon>
        <taxon>Alphaproteobacteria</taxon>
        <taxon>Rhodobacterales</taxon>
        <taxon>Roseobacteraceae</taxon>
        <taxon>Marivita</taxon>
    </lineage>
</organism>
<dbReference type="Proteomes" id="UP000809440">
    <property type="component" value="Unassembled WGS sequence"/>
</dbReference>
<reference evidence="2 5" key="1">
    <citation type="submission" date="2021-01" db="EMBL/GenBank/DDBJ databases">
        <title>Diatom-associated Roseobacters Show Island Model of Population Structure.</title>
        <authorList>
            <person name="Qu L."/>
            <person name="Feng X."/>
            <person name="Chen Y."/>
            <person name="Li L."/>
            <person name="Wang X."/>
            <person name="Hu Z."/>
            <person name="Wang H."/>
            <person name="Luo H."/>
        </authorList>
    </citation>
    <scope>NUCLEOTIDE SEQUENCE</scope>
    <source>
        <strain evidence="3 5">CC28-63</strain>
        <strain evidence="2">CC28-69</strain>
    </source>
</reference>
<keyword evidence="5" id="KW-1185">Reference proteome</keyword>
<dbReference type="Pfam" id="PF13946">
    <property type="entry name" value="DUF4214"/>
    <property type="match status" value="1"/>
</dbReference>
<accession>A0A9Q2P4C9</accession>
<evidence type="ECO:0000313" key="4">
    <source>
        <dbReference type="Proteomes" id="UP000755667"/>
    </source>
</evidence>
<proteinExistence type="predicted"/>